<comment type="caution">
    <text evidence="3">The sequence shown here is derived from an EMBL/GenBank/DDBJ whole genome shotgun (WGS) entry which is preliminary data.</text>
</comment>
<sequence>MQFGFDAAVRTTQRWLQQVFTPADSGPATSSADSNATTRKQDDVSQAAENTRQEPMFEELPEDIRYHIHSLLPVQDAARAACASHGFLRSWRCYPNLTLNERTLGLAGKKIKGRDIDLICIVDPILKNHCGLKTLKLDLLPFNNISASCLDRWLHTAVHSGVKELSLALSSHEESYSFPCSVLSGEAAASSIQSLYLFGCAFHPTEIIGHLRRLKILHLSCVHITEEGLDHLLSKSFALEELEIFKCSNIICLTIPCTLQKLKFLKVAWCQVLQAVEINAPKLSSFYYSGTALLGISVGDSSQLKDVHLVHPPCILYYARARLPSIARNVKSLTLASCGENVNTPMLLSKLPRLKKLDIRLLGLEPAFSPHYDALSLISFLQASPALDSFILRINQDVMCHDSVVGDDYVYLRKKPEFQHEHLRQVTITGFRASKSLVELVIYILESAPSLERLTLDTTDSNDRSSCTSRKPCRCSWMTKSNVADAHVAMEVAGRCIASRVPSGVEFKVLGPCKL</sequence>
<feature type="compositionally biased region" description="Polar residues" evidence="1">
    <location>
        <begin position="27"/>
        <end position="38"/>
    </location>
</feature>
<name>A0AAD8T0F4_LOLMU</name>
<dbReference type="InterPro" id="IPR032675">
    <property type="entry name" value="LRR_dom_sf"/>
</dbReference>
<organism evidence="3 4">
    <name type="scientific">Lolium multiflorum</name>
    <name type="common">Italian ryegrass</name>
    <name type="synonym">Lolium perenne subsp. multiflorum</name>
    <dbReference type="NCBI Taxonomy" id="4521"/>
    <lineage>
        <taxon>Eukaryota</taxon>
        <taxon>Viridiplantae</taxon>
        <taxon>Streptophyta</taxon>
        <taxon>Embryophyta</taxon>
        <taxon>Tracheophyta</taxon>
        <taxon>Spermatophyta</taxon>
        <taxon>Magnoliopsida</taxon>
        <taxon>Liliopsida</taxon>
        <taxon>Poales</taxon>
        <taxon>Poaceae</taxon>
        <taxon>BOP clade</taxon>
        <taxon>Pooideae</taxon>
        <taxon>Poodae</taxon>
        <taxon>Poeae</taxon>
        <taxon>Poeae Chloroplast Group 2 (Poeae type)</taxon>
        <taxon>Loliodinae</taxon>
        <taxon>Loliinae</taxon>
        <taxon>Lolium</taxon>
    </lineage>
</organism>
<feature type="domain" description="At1g61320/AtMIF1 LRR" evidence="2">
    <location>
        <begin position="125"/>
        <end position="513"/>
    </location>
</feature>
<reference evidence="3" key="1">
    <citation type="submission" date="2023-07" db="EMBL/GenBank/DDBJ databases">
        <title>A chromosome-level genome assembly of Lolium multiflorum.</title>
        <authorList>
            <person name="Chen Y."/>
            <person name="Copetti D."/>
            <person name="Kolliker R."/>
            <person name="Studer B."/>
        </authorList>
    </citation>
    <scope>NUCLEOTIDE SEQUENCE</scope>
    <source>
        <strain evidence="3">02402/16</strain>
        <tissue evidence="3">Leaf</tissue>
    </source>
</reference>
<dbReference type="AlphaFoldDB" id="A0AAD8T0F4"/>
<dbReference type="Pfam" id="PF23622">
    <property type="entry name" value="LRR_At1g61320_AtMIF1"/>
    <property type="match status" value="1"/>
</dbReference>
<dbReference type="PANTHER" id="PTHR34145:SF33">
    <property type="entry name" value="FBD DOMAIN-CONTAINING PROTEIN"/>
    <property type="match status" value="1"/>
</dbReference>
<dbReference type="PANTHER" id="PTHR34145">
    <property type="entry name" value="OS02G0105600 PROTEIN"/>
    <property type="match status" value="1"/>
</dbReference>
<dbReference type="EMBL" id="JAUUTY010000003">
    <property type="protein sequence ID" value="KAK1667354.1"/>
    <property type="molecule type" value="Genomic_DNA"/>
</dbReference>
<dbReference type="Gene3D" id="3.80.10.10">
    <property type="entry name" value="Ribonuclease Inhibitor"/>
    <property type="match status" value="1"/>
</dbReference>
<dbReference type="InterPro" id="IPR055357">
    <property type="entry name" value="LRR_At1g61320_AtMIF1"/>
</dbReference>
<dbReference type="SUPFAM" id="SSF81383">
    <property type="entry name" value="F-box domain"/>
    <property type="match status" value="1"/>
</dbReference>
<evidence type="ECO:0000256" key="1">
    <source>
        <dbReference type="SAM" id="MobiDB-lite"/>
    </source>
</evidence>
<proteinExistence type="predicted"/>
<dbReference type="InterPro" id="IPR053772">
    <property type="entry name" value="At1g61320/At1g61330-like"/>
</dbReference>
<dbReference type="InterPro" id="IPR036047">
    <property type="entry name" value="F-box-like_dom_sf"/>
</dbReference>
<dbReference type="Proteomes" id="UP001231189">
    <property type="component" value="Unassembled WGS sequence"/>
</dbReference>
<protein>
    <recommendedName>
        <fullName evidence="2">At1g61320/AtMIF1 LRR domain-containing protein</fullName>
    </recommendedName>
</protein>
<gene>
    <name evidence="3" type="ORF">QYE76_055513</name>
</gene>
<accession>A0AAD8T0F4</accession>
<evidence type="ECO:0000313" key="4">
    <source>
        <dbReference type="Proteomes" id="UP001231189"/>
    </source>
</evidence>
<keyword evidence="4" id="KW-1185">Reference proteome</keyword>
<dbReference type="SUPFAM" id="SSF52047">
    <property type="entry name" value="RNI-like"/>
    <property type="match status" value="1"/>
</dbReference>
<evidence type="ECO:0000313" key="3">
    <source>
        <dbReference type="EMBL" id="KAK1667354.1"/>
    </source>
</evidence>
<feature type="region of interest" description="Disordered" evidence="1">
    <location>
        <begin position="22"/>
        <end position="54"/>
    </location>
</feature>
<evidence type="ECO:0000259" key="2">
    <source>
        <dbReference type="Pfam" id="PF23622"/>
    </source>
</evidence>